<feature type="transmembrane region" description="Helical" evidence="1">
    <location>
        <begin position="100"/>
        <end position="122"/>
    </location>
</feature>
<comment type="caution">
    <text evidence="2">The sequence shown here is derived from an EMBL/GenBank/DDBJ whole genome shotgun (WGS) entry which is preliminary data.</text>
</comment>
<keyword evidence="1" id="KW-0472">Membrane</keyword>
<protein>
    <submittedName>
        <fullName evidence="2">Uncharacterized protein</fullName>
    </submittedName>
</protein>
<dbReference type="EMBL" id="BFAG01000017">
    <property type="protein sequence ID" value="GBF07744.1"/>
    <property type="molecule type" value="Genomic_DNA"/>
</dbReference>
<feature type="transmembrane region" description="Helical" evidence="1">
    <location>
        <begin position="59"/>
        <end position="88"/>
    </location>
</feature>
<reference evidence="3" key="1">
    <citation type="submission" date="2018-01" db="EMBL/GenBank/DDBJ databases">
        <title>Draft Genome Sequence of the Radioresistant Bacterium Deinococcus aerius TR0125, Isolated from the Higher Atmosphere above Japan.</title>
        <authorList>
            <person name="Satoh K."/>
            <person name="Arai H."/>
            <person name="Sanzen T."/>
            <person name="Kawaguchi Y."/>
            <person name="Hayashi H."/>
            <person name="Yokobori S."/>
            <person name="Yamagishi A."/>
            <person name="Oono Y."/>
            <person name="Narumi I."/>
        </authorList>
    </citation>
    <scope>NUCLEOTIDE SEQUENCE [LARGE SCALE GENOMIC DNA]</scope>
    <source>
        <strain evidence="3">TR0125</strain>
    </source>
</reference>
<sequence length="146" mass="16053">MPPEPSFPPSPEPLAEPNPIDRVVRSGLEVEQRLRDANAAELERRTRELRYREAVDQRLLRLGIGGAVFLLATAWLVADVILTLAVGWGELNGRPFRLESGVIIAFLTTSTATVIGLFLVFLRWLYPQGPVIPGGSADRAPEGRGR</sequence>
<accession>A0A2I9CZR6</accession>
<dbReference type="RefSeq" id="WP_103131050.1">
    <property type="nucleotide sequence ID" value="NZ_BFAG01000017.1"/>
</dbReference>
<dbReference type="OrthoDB" id="71339at2"/>
<evidence type="ECO:0000313" key="3">
    <source>
        <dbReference type="Proteomes" id="UP000236569"/>
    </source>
</evidence>
<dbReference type="AlphaFoldDB" id="A0A2I9CZR6"/>
<proteinExistence type="predicted"/>
<keyword evidence="1" id="KW-1133">Transmembrane helix</keyword>
<evidence type="ECO:0000256" key="1">
    <source>
        <dbReference type="SAM" id="Phobius"/>
    </source>
</evidence>
<dbReference type="Proteomes" id="UP000236569">
    <property type="component" value="Unassembled WGS sequence"/>
</dbReference>
<organism evidence="2 3">
    <name type="scientific">Deinococcus aerius</name>
    <dbReference type="NCBI Taxonomy" id="200253"/>
    <lineage>
        <taxon>Bacteria</taxon>
        <taxon>Thermotogati</taxon>
        <taxon>Deinococcota</taxon>
        <taxon>Deinococci</taxon>
        <taxon>Deinococcales</taxon>
        <taxon>Deinococcaceae</taxon>
        <taxon>Deinococcus</taxon>
    </lineage>
</organism>
<keyword evidence="3" id="KW-1185">Reference proteome</keyword>
<gene>
    <name evidence="2" type="ORF">DAERI_170003</name>
</gene>
<evidence type="ECO:0000313" key="2">
    <source>
        <dbReference type="EMBL" id="GBF07744.1"/>
    </source>
</evidence>
<keyword evidence="1" id="KW-0812">Transmembrane</keyword>
<name>A0A2I9CZR6_9DEIO</name>